<name>A0A6B2LQA7_9EUKA</name>
<protein>
    <submittedName>
        <fullName evidence="1">Uncharacterized protein</fullName>
    </submittedName>
</protein>
<sequence length="109" mass="11948">MGSFNSRIFFSFSLRRQQIGMDVGDHTAVHDVNIAQQFIEFFVITDGQHDVSGDDTHLFVVSACVTGEFEDFGSEVFEDRCKVDGGADSDALSELPFFEVAVEATDGEG</sequence>
<proteinExistence type="predicted"/>
<dbReference type="AlphaFoldDB" id="A0A6B2LQA7"/>
<reference evidence="1" key="1">
    <citation type="journal article" date="2020" name="J. Eukaryot. Microbiol.">
        <title>De novo Sequencing, Assembly and Annotation of the Transcriptome for the Free-Living Testate Amoeba Arcella intermedia.</title>
        <authorList>
            <person name="Ribeiro G.M."/>
            <person name="Porfirio-Sousa A.L."/>
            <person name="Maurer-Alcala X.X."/>
            <person name="Katz L.A."/>
            <person name="Lahr D.J.G."/>
        </authorList>
    </citation>
    <scope>NUCLEOTIDE SEQUENCE</scope>
</reference>
<organism evidence="1">
    <name type="scientific">Arcella intermedia</name>
    <dbReference type="NCBI Taxonomy" id="1963864"/>
    <lineage>
        <taxon>Eukaryota</taxon>
        <taxon>Amoebozoa</taxon>
        <taxon>Tubulinea</taxon>
        <taxon>Elardia</taxon>
        <taxon>Arcellinida</taxon>
        <taxon>Sphaerothecina</taxon>
        <taxon>Arcellidae</taxon>
        <taxon>Arcella</taxon>
    </lineage>
</organism>
<evidence type="ECO:0000313" key="1">
    <source>
        <dbReference type="EMBL" id="NDV39224.1"/>
    </source>
</evidence>
<accession>A0A6B2LQA7</accession>
<dbReference type="EMBL" id="GIBP01010255">
    <property type="protein sequence ID" value="NDV39224.1"/>
    <property type="molecule type" value="Transcribed_RNA"/>
</dbReference>